<organism evidence="3 4">
    <name type="scientific">Mesorhabditis belari</name>
    <dbReference type="NCBI Taxonomy" id="2138241"/>
    <lineage>
        <taxon>Eukaryota</taxon>
        <taxon>Metazoa</taxon>
        <taxon>Ecdysozoa</taxon>
        <taxon>Nematoda</taxon>
        <taxon>Chromadorea</taxon>
        <taxon>Rhabditida</taxon>
        <taxon>Rhabditina</taxon>
        <taxon>Rhabditomorpha</taxon>
        <taxon>Rhabditoidea</taxon>
        <taxon>Rhabditidae</taxon>
        <taxon>Mesorhabditinae</taxon>
        <taxon>Mesorhabditis</taxon>
    </lineage>
</organism>
<accession>A0AAF3F1S7</accession>
<evidence type="ECO:0000313" key="4">
    <source>
        <dbReference type="WBParaSite" id="MBELARI_LOCUS2039.1"/>
    </source>
</evidence>
<evidence type="ECO:0000256" key="2">
    <source>
        <dbReference type="SAM" id="MobiDB-lite"/>
    </source>
</evidence>
<feature type="region of interest" description="Disordered" evidence="2">
    <location>
        <begin position="215"/>
        <end position="237"/>
    </location>
</feature>
<feature type="region of interest" description="Disordered" evidence="2">
    <location>
        <begin position="340"/>
        <end position="365"/>
    </location>
</feature>
<keyword evidence="1" id="KW-0175">Coiled coil</keyword>
<reference evidence="4" key="1">
    <citation type="submission" date="2024-02" db="UniProtKB">
        <authorList>
            <consortium name="WormBaseParasite"/>
        </authorList>
    </citation>
    <scope>IDENTIFICATION</scope>
</reference>
<dbReference type="AlphaFoldDB" id="A0AAF3F1S7"/>
<feature type="region of interest" description="Disordered" evidence="2">
    <location>
        <begin position="76"/>
        <end position="125"/>
    </location>
</feature>
<dbReference type="WBParaSite" id="MBELARI_LOCUS2039.1">
    <property type="protein sequence ID" value="MBELARI_LOCUS2039.1"/>
    <property type="gene ID" value="MBELARI_LOCUS2039"/>
</dbReference>
<evidence type="ECO:0000256" key="1">
    <source>
        <dbReference type="SAM" id="Coils"/>
    </source>
</evidence>
<feature type="coiled-coil region" evidence="1">
    <location>
        <begin position="445"/>
        <end position="472"/>
    </location>
</feature>
<proteinExistence type="predicted"/>
<dbReference type="Proteomes" id="UP000887575">
    <property type="component" value="Unassembled WGS sequence"/>
</dbReference>
<name>A0AAF3F1S7_9BILA</name>
<evidence type="ECO:0000313" key="3">
    <source>
        <dbReference type="Proteomes" id="UP000887575"/>
    </source>
</evidence>
<sequence length="501" mass="57522">MFVLTRALQTIGRHRLFLKENKVVFWLKPSSSLADLRWILLIQRTQFSHVRKTTEMEYKKKKSLMQRLQSWLEGFPLGRGNKERRSRKTSHSAAPTYRIPEAKNSTAPRRQPSFLEPKKNRGKPVAVKQPIAPVIYADPWDQRLPGDFPMGGSLSQSFSSQRSSNIRTNPWIQRDRASMRHLRKPEHNMERSDLSFSSMDRSHLRVKSFEESVCSSGYGSQDSSPESSVHSPNWQSARESADKAVECRSIDVDEALGFLEESSSFSPYDNLRRFESTEHIYHELESLTRISRVLDDRAYVSDSECPSCSSPTSFSRPNSPIYARPYDGPMARPYVEERQINRGKEQPNYRQNSTPKAPNLDSLPRRVPNFEPIYAAVKPTRPRMLPVIPQTYSLGMLPARPLPPLLRPEPIRPSPVHRPAPKFCAPPPPPLNLDDELEKAEMDFLAELDAQIAELQMKSEAVRSLVEEARGRRVVRGAAESANDQWCRARWHQNPRFELRL</sequence>
<protein>
    <submittedName>
        <fullName evidence="4">Uncharacterized protein</fullName>
    </submittedName>
</protein>
<keyword evidence="3" id="KW-1185">Reference proteome</keyword>